<name>A0A5B7CRE2_PORTR</name>
<protein>
    <recommendedName>
        <fullName evidence="4">Ig-like domain-containing protein</fullName>
    </recommendedName>
</protein>
<feature type="region of interest" description="Disordered" evidence="1">
    <location>
        <begin position="28"/>
        <end position="47"/>
    </location>
</feature>
<evidence type="ECO:0008006" key="4">
    <source>
        <dbReference type="Google" id="ProtNLM"/>
    </source>
</evidence>
<gene>
    <name evidence="2" type="ORF">E2C01_004055</name>
</gene>
<evidence type="ECO:0000313" key="3">
    <source>
        <dbReference type="Proteomes" id="UP000324222"/>
    </source>
</evidence>
<keyword evidence="3" id="KW-1185">Reference proteome</keyword>
<dbReference type="EMBL" id="VSRR010000161">
    <property type="protein sequence ID" value="MPC11391.1"/>
    <property type="molecule type" value="Genomic_DNA"/>
</dbReference>
<dbReference type="AlphaFoldDB" id="A0A5B7CRE2"/>
<comment type="caution">
    <text evidence="2">The sequence shown here is derived from an EMBL/GenBank/DDBJ whole genome shotgun (WGS) entry which is preliminary data.</text>
</comment>
<evidence type="ECO:0000256" key="1">
    <source>
        <dbReference type="SAM" id="MobiDB-lite"/>
    </source>
</evidence>
<feature type="compositionally biased region" description="Low complexity" evidence="1">
    <location>
        <begin position="30"/>
        <end position="47"/>
    </location>
</feature>
<organism evidence="2 3">
    <name type="scientific">Portunus trituberculatus</name>
    <name type="common">Swimming crab</name>
    <name type="synonym">Neptunus trituberculatus</name>
    <dbReference type="NCBI Taxonomy" id="210409"/>
    <lineage>
        <taxon>Eukaryota</taxon>
        <taxon>Metazoa</taxon>
        <taxon>Ecdysozoa</taxon>
        <taxon>Arthropoda</taxon>
        <taxon>Crustacea</taxon>
        <taxon>Multicrustacea</taxon>
        <taxon>Malacostraca</taxon>
        <taxon>Eumalacostraca</taxon>
        <taxon>Eucarida</taxon>
        <taxon>Decapoda</taxon>
        <taxon>Pleocyemata</taxon>
        <taxon>Brachyura</taxon>
        <taxon>Eubrachyura</taxon>
        <taxon>Portunoidea</taxon>
        <taxon>Portunidae</taxon>
        <taxon>Portuninae</taxon>
        <taxon>Portunus</taxon>
    </lineage>
</organism>
<accession>A0A5B7CRE2</accession>
<dbReference type="Proteomes" id="UP000324222">
    <property type="component" value="Unassembled WGS sequence"/>
</dbReference>
<evidence type="ECO:0000313" key="2">
    <source>
        <dbReference type="EMBL" id="MPC11391.1"/>
    </source>
</evidence>
<sequence length="104" mass="10827">MSLNSTVVDSACRVGSWWRLIPGLTLHTRSASSSSSSSLPSSSSSGSRVPMFVATIPNVTVTEGRDASLPCIVKDIGDYQVSPASSIGSDASLTLLRVVRSLTL</sequence>
<proteinExistence type="predicted"/>
<reference evidence="2 3" key="1">
    <citation type="submission" date="2019-05" db="EMBL/GenBank/DDBJ databases">
        <title>Another draft genome of Portunus trituberculatus and its Hox gene families provides insights of decapod evolution.</title>
        <authorList>
            <person name="Jeong J.-H."/>
            <person name="Song I."/>
            <person name="Kim S."/>
            <person name="Choi T."/>
            <person name="Kim D."/>
            <person name="Ryu S."/>
            <person name="Kim W."/>
        </authorList>
    </citation>
    <scope>NUCLEOTIDE SEQUENCE [LARGE SCALE GENOMIC DNA]</scope>
    <source>
        <tissue evidence="2">Muscle</tissue>
    </source>
</reference>